<protein>
    <recommendedName>
        <fullName evidence="4">Carboxypeptidase-like regulatory domain-containing protein</fullName>
    </recommendedName>
</protein>
<evidence type="ECO:0000256" key="1">
    <source>
        <dbReference type="SAM" id="SignalP"/>
    </source>
</evidence>
<dbReference type="Gene3D" id="2.60.40.1120">
    <property type="entry name" value="Carboxypeptidase-like, regulatory domain"/>
    <property type="match status" value="1"/>
</dbReference>
<dbReference type="SUPFAM" id="SSF49464">
    <property type="entry name" value="Carboxypeptidase regulatory domain-like"/>
    <property type="match status" value="1"/>
</dbReference>
<dbReference type="EMBL" id="VUNF01000009">
    <property type="protein sequence ID" value="MST77328.1"/>
    <property type="molecule type" value="Genomic_DNA"/>
</dbReference>
<proteinExistence type="predicted"/>
<accession>A0A6I2TYJ3</accession>
<feature type="signal peptide" evidence="1">
    <location>
        <begin position="1"/>
        <end position="22"/>
    </location>
</feature>
<dbReference type="Proteomes" id="UP000450161">
    <property type="component" value="Unassembled WGS sequence"/>
</dbReference>
<reference evidence="2 3" key="1">
    <citation type="submission" date="2019-08" db="EMBL/GenBank/DDBJ databases">
        <title>In-depth cultivation of the pig gut microbiome towards novel bacterial diversity and tailored functional studies.</title>
        <authorList>
            <person name="Wylensek D."/>
            <person name="Hitch T.C.A."/>
            <person name="Clavel T."/>
        </authorList>
    </citation>
    <scope>NUCLEOTIDE SEQUENCE [LARGE SCALE GENOMIC DNA]</scope>
    <source>
        <strain evidence="2 3">LKV-178-WT-2C</strain>
    </source>
</reference>
<feature type="chain" id="PRO_5026182294" description="Carboxypeptidase-like regulatory domain-containing protein" evidence="1">
    <location>
        <begin position="23"/>
        <end position="103"/>
    </location>
</feature>
<evidence type="ECO:0008006" key="4">
    <source>
        <dbReference type="Google" id="ProtNLM"/>
    </source>
</evidence>
<dbReference type="Pfam" id="PF13715">
    <property type="entry name" value="CarbopepD_reg_2"/>
    <property type="match status" value="1"/>
</dbReference>
<dbReference type="AlphaFoldDB" id="A0A6I2TYJ3"/>
<organism evidence="2 3">
    <name type="scientific">Segatella copri</name>
    <dbReference type="NCBI Taxonomy" id="165179"/>
    <lineage>
        <taxon>Bacteria</taxon>
        <taxon>Pseudomonadati</taxon>
        <taxon>Bacteroidota</taxon>
        <taxon>Bacteroidia</taxon>
        <taxon>Bacteroidales</taxon>
        <taxon>Prevotellaceae</taxon>
        <taxon>Segatella</taxon>
    </lineage>
</organism>
<keyword evidence="1" id="KW-0732">Signal</keyword>
<evidence type="ECO:0000313" key="2">
    <source>
        <dbReference type="EMBL" id="MST77328.1"/>
    </source>
</evidence>
<name>A0A6I2TYJ3_9BACT</name>
<gene>
    <name evidence="2" type="ORF">FYJ72_06465</name>
</gene>
<dbReference type="InterPro" id="IPR008969">
    <property type="entry name" value="CarboxyPept-like_regulatory"/>
</dbReference>
<comment type="caution">
    <text evidence="2">The sequence shown here is derived from an EMBL/GenBank/DDBJ whole genome shotgun (WGS) entry which is preliminary data.</text>
</comment>
<sequence>MNMRRFIFLLIVCEFFSLACIAANKTIKGHIVDEFGKNVEFASVYVDSIYAVSDKEGNFSLVVSNGMKQELVISHISYQTNKIPYDVYSKKTSLQLTLHAQFV</sequence>
<evidence type="ECO:0000313" key="3">
    <source>
        <dbReference type="Proteomes" id="UP000450161"/>
    </source>
</evidence>